<evidence type="ECO:0000259" key="2">
    <source>
        <dbReference type="PROSITE" id="PS50234"/>
    </source>
</evidence>
<evidence type="ECO:0000256" key="1">
    <source>
        <dbReference type="SAM" id="Phobius"/>
    </source>
</evidence>
<feature type="transmembrane region" description="Helical" evidence="1">
    <location>
        <begin position="32"/>
        <end position="51"/>
    </location>
</feature>
<dbReference type="PROSITE" id="PS50234">
    <property type="entry name" value="VWFA"/>
    <property type="match status" value="1"/>
</dbReference>
<dbReference type="EMBL" id="JASZZN010000016">
    <property type="protein sequence ID" value="MDM4017791.1"/>
    <property type="molecule type" value="Genomic_DNA"/>
</dbReference>
<dbReference type="Gene3D" id="3.40.50.410">
    <property type="entry name" value="von Willebrand factor, type A domain"/>
    <property type="match status" value="1"/>
</dbReference>
<reference evidence="3 4" key="1">
    <citation type="submission" date="2023-06" db="EMBL/GenBank/DDBJ databases">
        <title>Roseiconus lacunae JC819 isolated from Gulf of Mannar region, Tamil Nadu.</title>
        <authorList>
            <person name="Pk S."/>
            <person name="Ch S."/>
            <person name="Ch V.R."/>
        </authorList>
    </citation>
    <scope>NUCLEOTIDE SEQUENCE [LARGE SCALE GENOMIC DNA]</scope>
    <source>
        <strain evidence="3 4">JC819</strain>
    </source>
</reference>
<sequence length="341" mass="38413">MMGFSQRFTKLQFWKPPLGRYRDEFLDRSSSLLVSICIHLALLILLALLTFERSTQSSVLRIAMDKADGSVGPQLRSLEFTETIPVSIGQPKEFEVPVEVFEVRQQPVDVKAILPTPPVEAAVTNVSRALLQPDKAEYLNPTGKTRTSVFGLVGEGSRFVYVFDRSESMNSGVVYYSGDQVTGEQTLLMLAKAELIRSLKELDEQNSFQVIFYNHQPTPFRNPFFRRGALYRASKDVRAEALLAIEEMTGVGKTDHQMALGQAVAMNPDVIFLMTDGEAKDDLTSREVRQIVNLCRRRKIQINIIHFSPNPRTDCSLIDLAKRTDGRHLFIDIQDAISKSL</sequence>
<gene>
    <name evidence="3" type="ORF">QTN89_20250</name>
</gene>
<proteinExistence type="predicted"/>
<dbReference type="Proteomes" id="UP001239462">
    <property type="component" value="Unassembled WGS sequence"/>
</dbReference>
<dbReference type="RefSeq" id="WP_289165344.1">
    <property type="nucleotide sequence ID" value="NZ_JASZZN010000016.1"/>
</dbReference>
<evidence type="ECO:0000313" key="4">
    <source>
        <dbReference type="Proteomes" id="UP001239462"/>
    </source>
</evidence>
<dbReference type="SUPFAM" id="SSF53300">
    <property type="entry name" value="vWA-like"/>
    <property type="match status" value="1"/>
</dbReference>
<accession>A0ABT7PNS0</accession>
<comment type="caution">
    <text evidence="3">The sequence shown here is derived from an EMBL/GenBank/DDBJ whole genome shotgun (WGS) entry which is preliminary data.</text>
</comment>
<dbReference type="InterPro" id="IPR036465">
    <property type="entry name" value="vWFA_dom_sf"/>
</dbReference>
<protein>
    <recommendedName>
        <fullName evidence="2">VWFA domain-containing protein</fullName>
    </recommendedName>
</protein>
<keyword evidence="1" id="KW-0472">Membrane</keyword>
<feature type="domain" description="VWFA" evidence="2">
    <location>
        <begin position="158"/>
        <end position="341"/>
    </location>
</feature>
<name>A0ABT7PNS0_9BACT</name>
<evidence type="ECO:0000313" key="3">
    <source>
        <dbReference type="EMBL" id="MDM4017791.1"/>
    </source>
</evidence>
<keyword evidence="1" id="KW-0812">Transmembrane</keyword>
<organism evidence="3 4">
    <name type="scientific">Roseiconus lacunae</name>
    <dbReference type="NCBI Taxonomy" id="2605694"/>
    <lineage>
        <taxon>Bacteria</taxon>
        <taxon>Pseudomonadati</taxon>
        <taxon>Planctomycetota</taxon>
        <taxon>Planctomycetia</taxon>
        <taxon>Pirellulales</taxon>
        <taxon>Pirellulaceae</taxon>
        <taxon>Roseiconus</taxon>
    </lineage>
</organism>
<dbReference type="InterPro" id="IPR002035">
    <property type="entry name" value="VWF_A"/>
</dbReference>
<keyword evidence="4" id="KW-1185">Reference proteome</keyword>
<keyword evidence="1" id="KW-1133">Transmembrane helix</keyword>